<dbReference type="NCBIfam" id="NF009242">
    <property type="entry name" value="PRK12599.1-1"/>
    <property type="match status" value="1"/>
</dbReference>
<sequence>MIYVFFGIIIVAIVLAMIRLILGPTTPDRVVALDTLTTISTALLVLLGLFFERFIYIDVALIYAVLGFVGVLTVARYFEGGL</sequence>
<evidence type="ECO:0000256" key="8">
    <source>
        <dbReference type="SAM" id="Phobius"/>
    </source>
</evidence>
<evidence type="ECO:0000256" key="4">
    <source>
        <dbReference type="ARBA" id="ARBA00022475"/>
    </source>
</evidence>
<gene>
    <name evidence="9" type="ORF">ENK44_02670</name>
</gene>
<evidence type="ECO:0000256" key="7">
    <source>
        <dbReference type="ARBA" id="ARBA00023136"/>
    </source>
</evidence>
<dbReference type="PANTHER" id="PTHR34702:SF1">
    <property type="entry name" value="NA(+)_H(+) ANTIPORTER SUBUNIT F"/>
    <property type="match status" value="1"/>
</dbReference>
<dbReference type="NCBIfam" id="NF009250">
    <property type="entry name" value="PRK12604.1"/>
    <property type="match status" value="1"/>
</dbReference>
<feature type="transmembrane region" description="Helical" evidence="8">
    <location>
        <begin position="57"/>
        <end position="78"/>
    </location>
</feature>
<keyword evidence="5 8" id="KW-0812">Transmembrane</keyword>
<evidence type="ECO:0000313" key="9">
    <source>
        <dbReference type="EMBL" id="HGY54584.1"/>
    </source>
</evidence>
<dbReference type="PANTHER" id="PTHR34702">
    <property type="entry name" value="NA(+)/H(+) ANTIPORTER SUBUNIT F1"/>
    <property type="match status" value="1"/>
</dbReference>
<organism evidence="9">
    <name type="scientific">Caldithrix abyssi</name>
    <dbReference type="NCBI Taxonomy" id="187145"/>
    <lineage>
        <taxon>Bacteria</taxon>
        <taxon>Pseudomonadati</taxon>
        <taxon>Calditrichota</taxon>
        <taxon>Calditrichia</taxon>
        <taxon>Calditrichales</taxon>
        <taxon>Calditrichaceae</taxon>
        <taxon>Caldithrix</taxon>
    </lineage>
</organism>
<proteinExistence type="inferred from homology"/>
<protein>
    <submittedName>
        <fullName evidence="9">Cation:proton antiporter</fullName>
    </submittedName>
</protein>
<dbReference type="EMBL" id="DRQG01000023">
    <property type="protein sequence ID" value="HGY54584.1"/>
    <property type="molecule type" value="Genomic_DNA"/>
</dbReference>
<accession>A0A7V4TYB1</accession>
<keyword evidence="6 8" id="KW-1133">Transmembrane helix</keyword>
<keyword evidence="7 8" id="KW-0472">Membrane</keyword>
<evidence type="ECO:0000256" key="5">
    <source>
        <dbReference type="ARBA" id="ARBA00022692"/>
    </source>
</evidence>
<evidence type="ECO:0000256" key="2">
    <source>
        <dbReference type="ARBA" id="ARBA00009212"/>
    </source>
</evidence>
<dbReference type="Pfam" id="PF04066">
    <property type="entry name" value="MrpF_PhaF"/>
    <property type="match status" value="1"/>
</dbReference>
<dbReference type="InterPro" id="IPR007208">
    <property type="entry name" value="MrpF/PhaF-like"/>
</dbReference>
<dbReference type="AlphaFoldDB" id="A0A7V4TYB1"/>
<dbReference type="GO" id="GO:0005886">
    <property type="term" value="C:plasma membrane"/>
    <property type="evidence" value="ECO:0007669"/>
    <property type="project" value="UniProtKB-SubCell"/>
</dbReference>
<keyword evidence="4" id="KW-1003">Cell membrane</keyword>
<evidence type="ECO:0000256" key="1">
    <source>
        <dbReference type="ARBA" id="ARBA00004651"/>
    </source>
</evidence>
<comment type="similarity">
    <text evidence="2">Belongs to the CPA3 antiporters (TC 2.A.63) subunit F family.</text>
</comment>
<name>A0A7V4TYB1_CALAY</name>
<evidence type="ECO:0000256" key="6">
    <source>
        <dbReference type="ARBA" id="ARBA00022989"/>
    </source>
</evidence>
<comment type="caution">
    <text evidence="9">The sequence shown here is derived from an EMBL/GenBank/DDBJ whole genome shotgun (WGS) entry which is preliminary data.</text>
</comment>
<feature type="transmembrane region" description="Helical" evidence="8">
    <location>
        <begin position="6"/>
        <end position="23"/>
    </location>
</feature>
<dbReference type="Proteomes" id="UP000885779">
    <property type="component" value="Unassembled WGS sequence"/>
</dbReference>
<dbReference type="GO" id="GO:0015385">
    <property type="term" value="F:sodium:proton antiporter activity"/>
    <property type="evidence" value="ECO:0007669"/>
    <property type="project" value="TreeGrafter"/>
</dbReference>
<feature type="transmembrane region" description="Helical" evidence="8">
    <location>
        <begin position="30"/>
        <end position="51"/>
    </location>
</feature>
<keyword evidence="3" id="KW-0813">Transport</keyword>
<comment type="subcellular location">
    <subcellularLocation>
        <location evidence="1">Cell membrane</location>
        <topology evidence="1">Multi-pass membrane protein</topology>
    </subcellularLocation>
</comment>
<evidence type="ECO:0000256" key="3">
    <source>
        <dbReference type="ARBA" id="ARBA00022448"/>
    </source>
</evidence>
<reference evidence="9" key="1">
    <citation type="journal article" date="2020" name="mSystems">
        <title>Genome- and Community-Level Interaction Insights into Carbon Utilization and Element Cycling Functions of Hydrothermarchaeota in Hydrothermal Sediment.</title>
        <authorList>
            <person name="Zhou Z."/>
            <person name="Liu Y."/>
            <person name="Xu W."/>
            <person name="Pan J."/>
            <person name="Luo Z.H."/>
            <person name="Li M."/>
        </authorList>
    </citation>
    <scope>NUCLEOTIDE SEQUENCE [LARGE SCALE GENOMIC DNA]</scope>
    <source>
        <strain evidence="9">HyVt-577</strain>
    </source>
</reference>